<dbReference type="Proteomes" id="UP001258434">
    <property type="component" value="Unassembled WGS sequence"/>
</dbReference>
<reference evidence="1 2" key="2">
    <citation type="submission" date="2023-08" db="EMBL/GenBank/DDBJ databases">
        <authorList>
            <person name="Du M."/>
            <person name="Liu C."/>
            <person name="Liu S.-J."/>
        </authorList>
    </citation>
    <scope>NUCLEOTIDE SEQUENCE [LARGE SCALE GENOMIC DNA]</scope>
    <source>
        <strain evidence="1 2">GS077</strain>
    </source>
</reference>
<gene>
    <name evidence="1" type="ORF">BFGS077_004311</name>
</gene>
<sequence>MTYPIKYNKSLVSLEGMRRPKELIIKTPRLSVLSTITIVHRG</sequence>
<reference evidence="2" key="1">
    <citation type="submission" date="2023-07" db="EMBL/GenBank/DDBJ databases">
        <title>A gut symbiont ubiquitin homologue binds and inactivates peptidyl-prolyl isomerase to mediate the interbacterial arms race in the human gut.</title>
        <authorList>
            <person name="Jiang K."/>
            <person name="Li W."/>
            <person name="Tong M."/>
            <person name="Xu J."/>
            <person name="Chen Z."/>
            <person name="Yang Y."/>
            <person name="Zang Y."/>
            <person name="Jiao X."/>
            <person name="Liu C."/>
            <person name="Lim B."/>
            <person name="Jiang X."/>
            <person name="Wang J."/>
            <person name="Wu D."/>
            <person name="Wang M."/>
            <person name="Liu S.-J."/>
            <person name="Shao F."/>
            <person name="Gao X."/>
        </authorList>
    </citation>
    <scope>NUCLEOTIDE SEQUENCE [LARGE SCALE GENOMIC DNA]</scope>
    <source>
        <strain evidence="2">GS077</strain>
    </source>
</reference>
<organism evidence="1 2">
    <name type="scientific">Bacteroides fragilis</name>
    <dbReference type="NCBI Taxonomy" id="817"/>
    <lineage>
        <taxon>Bacteria</taxon>
        <taxon>Pseudomonadati</taxon>
        <taxon>Bacteroidota</taxon>
        <taxon>Bacteroidia</taxon>
        <taxon>Bacteroidales</taxon>
        <taxon>Bacteroidaceae</taxon>
        <taxon>Bacteroides</taxon>
    </lineage>
</organism>
<proteinExistence type="predicted"/>
<comment type="caution">
    <text evidence="1">The sequence shown here is derived from an EMBL/GenBank/DDBJ whole genome shotgun (WGS) entry which is preliminary data.</text>
</comment>
<accession>A0ABD5G2S4</accession>
<evidence type="ECO:0000313" key="2">
    <source>
        <dbReference type="Proteomes" id="UP001258434"/>
    </source>
</evidence>
<protein>
    <submittedName>
        <fullName evidence="1">Uncharacterized protein</fullName>
    </submittedName>
</protein>
<dbReference type="AlphaFoldDB" id="A0ABD5G2S4"/>
<evidence type="ECO:0000313" key="1">
    <source>
        <dbReference type="EMBL" id="MDT6978976.1"/>
    </source>
</evidence>
<name>A0ABD5G2S4_BACFG</name>
<dbReference type="EMBL" id="JAVFHL010000002">
    <property type="protein sequence ID" value="MDT6978976.1"/>
    <property type="molecule type" value="Genomic_DNA"/>
</dbReference>